<keyword evidence="2" id="KW-0285">Flavoprotein</keyword>
<dbReference type="RefSeq" id="WP_203728791.1">
    <property type="nucleotide sequence ID" value="NZ_BAAATX010000010.1"/>
</dbReference>
<evidence type="ECO:0000313" key="5">
    <source>
        <dbReference type="EMBL" id="GIE03076.1"/>
    </source>
</evidence>
<evidence type="ECO:0000259" key="4">
    <source>
        <dbReference type="Pfam" id="PF01494"/>
    </source>
</evidence>
<comment type="caution">
    <text evidence="5">The sequence shown here is derived from an EMBL/GenBank/DDBJ whole genome shotgun (WGS) entry which is preliminary data.</text>
</comment>
<evidence type="ECO:0000256" key="3">
    <source>
        <dbReference type="ARBA" id="ARBA00022827"/>
    </source>
</evidence>
<gene>
    <name evidence="5" type="ORF">Adu01nite_44260</name>
</gene>
<dbReference type="Gene3D" id="3.40.30.120">
    <property type="match status" value="1"/>
</dbReference>
<evidence type="ECO:0000256" key="1">
    <source>
        <dbReference type="ARBA" id="ARBA00001974"/>
    </source>
</evidence>
<reference evidence="5 6" key="1">
    <citation type="submission" date="2021-01" db="EMBL/GenBank/DDBJ databases">
        <title>Whole genome shotgun sequence of Actinoplanes durhamensis NBRC 14914.</title>
        <authorList>
            <person name="Komaki H."/>
            <person name="Tamura T."/>
        </authorList>
    </citation>
    <scope>NUCLEOTIDE SEQUENCE [LARGE SCALE GENOMIC DNA]</scope>
    <source>
        <strain evidence="5 6">NBRC 14914</strain>
    </source>
</reference>
<accession>A0ABQ3YZT9</accession>
<name>A0ABQ3YZT9_9ACTN</name>
<dbReference type="PANTHER" id="PTHR43004">
    <property type="entry name" value="TRK SYSTEM POTASSIUM UPTAKE PROTEIN"/>
    <property type="match status" value="1"/>
</dbReference>
<protein>
    <recommendedName>
        <fullName evidence="4">FAD-binding domain-containing protein</fullName>
    </recommendedName>
</protein>
<dbReference type="InterPro" id="IPR050641">
    <property type="entry name" value="RIFMO-like"/>
</dbReference>
<dbReference type="Gene3D" id="3.30.70.2450">
    <property type="match status" value="1"/>
</dbReference>
<feature type="domain" description="FAD-binding" evidence="4">
    <location>
        <begin position="3"/>
        <end position="331"/>
    </location>
</feature>
<proteinExistence type="predicted"/>
<keyword evidence="3" id="KW-0274">FAD</keyword>
<dbReference type="PRINTS" id="PR00420">
    <property type="entry name" value="RNGMNOXGNASE"/>
</dbReference>
<evidence type="ECO:0000313" key="6">
    <source>
        <dbReference type="Proteomes" id="UP000637628"/>
    </source>
</evidence>
<dbReference type="InterPro" id="IPR002938">
    <property type="entry name" value="FAD-bd"/>
</dbReference>
<comment type="cofactor">
    <cofactor evidence="1">
        <name>FAD</name>
        <dbReference type="ChEBI" id="CHEBI:57692"/>
    </cofactor>
</comment>
<dbReference type="Gene3D" id="3.50.50.60">
    <property type="entry name" value="FAD/NAD(P)-binding domain"/>
    <property type="match status" value="2"/>
</dbReference>
<dbReference type="Pfam" id="PF01494">
    <property type="entry name" value="FAD_binding_3"/>
    <property type="match status" value="1"/>
</dbReference>
<dbReference type="PANTHER" id="PTHR43004:SF19">
    <property type="entry name" value="BINDING MONOOXYGENASE, PUTATIVE (JCVI)-RELATED"/>
    <property type="match status" value="1"/>
</dbReference>
<dbReference type="SUPFAM" id="SSF51905">
    <property type="entry name" value="FAD/NAD(P)-binding domain"/>
    <property type="match status" value="1"/>
</dbReference>
<sequence>MDHEVIVVGGGPVGLFLACELRLAGVSVAVLEQRAERGPHTKAMAVHARTVEQLAMRGLAEPLLTAGVRLPSWHFGFLGTKVDFTGLDSPYPFVLSHPQNRTEALLEEHATELGATVTRGEQVTAVSQENDGVRVESATGTTREAKWVVGADGAGSAVRTSAGVAFPGIEPSFYSYLGDVLADSPPPPGFHVVNEHGAMMVAPMPGGVYRIAGYDPAHQEHDGRREITLDELRGICERIAGRDFGIHDPLWLSRFDNTTRVAESYRQGRVLLAGDAAHMHFPAGGVGLNLGLQDAINLGWKLAAVIQGRAGEELLDSYDTERRPWGDDVARHTMAQTALITATGPEGLALRELLSGLLADFPAVSDRLARRLAAIDVSYPPADPGAHPLTGTRVAEADLPDARPVLLSPRPLPHASITATRLGIRVASGPATMIVRPDGYVWWATDDDDPDAAAGEALENLGVTF</sequence>
<dbReference type="EMBL" id="BOML01000035">
    <property type="protein sequence ID" value="GIE03076.1"/>
    <property type="molecule type" value="Genomic_DNA"/>
</dbReference>
<organism evidence="5 6">
    <name type="scientific">Paractinoplanes durhamensis</name>
    <dbReference type="NCBI Taxonomy" id="113563"/>
    <lineage>
        <taxon>Bacteria</taxon>
        <taxon>Bacillati</taxon>
        <taxon>Actinomycetota</taxon>
        <taxon>Actinomycetes</taxon>
        <taxon>Micromonosporales</taxon>
        <taxon>Micromonosporaceae</taxon>
        <taxon>Paractinoplanes</taxon>
    </lineage>
</organism>
<dbReference type="Proteomes" id="UP000637628">
    <property type="component" value="Unassembled WGS sequence"/>
</dbReference>
<keyword evidence="6" id="KW-1185">Reference proteome</keyword>
<dbReference type="InterPro" id="IPR036188">
    <property type="entry name" value="FAD/NAD-bd_sf"/>
</dbReference>
<evidence type="ECO:0000256" key="2">
    <source>
        <dbReference type="ARBA" id="ARBA00022630"/>
    </source>
</evidence>